<name>A0A397RNY8_9MOLU</name>
<evidence type="ECO:0000313" key="6">
    <source>
        <dbReference type="EMBL" id="RIA75843.1"/>
    </source>
</evidence>
<dbReference type="InterPro" id="IPR006059">
    <property type="entry name" value="SBP"/>
</dbReference>
<evidence type="ECO:0000313" key="7">
    <source>
        <dbReference type="Proteomes" id="UP000266506"/>
    </source>
</evidence>
<evidence type="ECO:0000256" key="4">
    <source>
        <dbReference type="SAM" id="MobiDB-lite"/>
    </source>
</evidence>
<keyword evidence="3 5" id="KW-0732">Signal</keyword>
<reference evidence="6 7" key="1">
    <citation type="submission" date="2018-08" db="EMBL/GenBank/DDBJ databases">
        <title>Genomic Encyclopedia of Archaeal and Bacterial Type Strains, Phase II (KMG-II): from individual species to whole genera.</title>
        <authorList>
            <person name="Goeker M."/>
        </authorList>
    </citation>
    <scope>NUCLEOTIDE SEQUENCE [LARGE SCALE GENOMIC DNA]</scope>
    <source>
        <strain evidence="6 7">ATCC 27112</strain>
    </source>
</reference>
<dbReference type="GO" id="GO:0015768">
    <property type="term" value="P:maltose transport"/>
    <property type="evidence" value="ECO:0007669"/>
    <property type="project" value="TreeGrafter"/>
</dbReference>
<dbReference type="PANTHER" id="PTHR30061:SF50">
    <property type="entry name" value="MALTOSE_MALTODEXTRIN-BINDING PERIPLASMIC PROTEIN"/>
    <property type="match status" value="1"/>
</dbReference>
<dbReference type="EMBL" id="QXEV01000010">
    <property type="protein sequence ID" value="RIA75843.1"/>
    <property type="molecule type" value="Genomic_DNA"/>
</dbReference>
<dbReference type="GO" id="GO:1901982">
    <property type="term" value="F:maltose binding"/>
    <property type="evidence" value="ECO:0007669"/>
    <property type="project" value="TreeGrafter"/>
</dbReference>
<dbReference type="PANTHER" id="PTHR30061">
    <property type="entry name" value="MALTOSE-BINDING PERIPLASMIC PROTEIN"/>
    <property type="match status" value="1"/>
</dbReference>
<comment type="caution">
    <text evidence="6">The sequence shown here is derived from an EMBL/GenBank/DDBJ whole genome shotgun (WGS) entry which is preliminary data.</text>
</comment>
<evidence type="ECO:0000256" key="3">
    <source>
        <dbReference type="ARBA" id="ARBA00022729"/>
    </source>
</evidence>
<feature type="chain" id="PRO_5017275901" evidence="5">
    <location>
        <begin position="20"/>
        <end position="573"/>
    </location>
</feature>
<feature type="region of interest" description="Disordered" evidence="4">
    <location>
        <begin position="25"/>
        <end position="64"/>
    </location>
</feature>
<keyword evidence="2" id="KW-0813">Transport</keyword>
<dbReference type="PROSITE" id="PS51257">
    <property type="entry name" value="PROKAR_LIPOPROTEIN"/>
    <property type="match status" value="1"/>
</dbReference>
<evidence type="ECO:0000256" key="1">
    <source>
        <dbReference type="ARBA" id="ARBA00008520"/>
    </source>
</evidence>
<dbReference type="Pfam" id="PF13416">
    <property type="entry name" value="SBP_bac_8"/>
    <property type="match status" value="1"/>
</dbReference>
<dbReference type="OrthoDB" id="9764072at2"/>
<feature type="compositionally biased region" description="Low complexity" evidence="4">
    <location>
        <begin position="25"/>
        <end position="40"/>
    </location>
</feature>
<dbReference type="AlphaFoldDB" id="A0A397RNY8"/>
<sequence>MKKFLSTIAIAGVATLALASCGGTTDTATKTDGGETTTTTSVKPSGSGQGTTTTTEAPVEKIDPTTYDWDNIQDREIHVWCSEKAGVADLFESQINAYLESIGAEDFDVTVEGVGEGDAASNVLKDFTAAADIYCFAQDQLARLVSTNSIVPVSKKVTQTLATEVDDFSVKAATVGNTMYAYPITSDNGYIMFYNKTDMAGVDMTDYEAIIAKCEEKGTKFSWDLKNIWFSAGFFFGAGCVSEWETDDYGEFIHMEDNFAEKGLDSIKAMYKLLSSSAYVNSSSGADFSAANRSSVVITGSWDITTAKGALGDDYAATVLPKFHNEAGEATQIYEFSGCKLMGVKPQVEEDRVLLLQFIANHLAGEECSTARFNQLSWGPSNLASQKNSDVSSEPALQALYTQRDNYSVAQGNIYGSWWTLGNNIATEAAETDGSDEALQAVLDNYETKLKEAFQLRGCSLVGDWNGWGNANPDNVMTYSAADGTYTMTFTIPDTLAGDDDEGNPKNRGGRIVKAGTWETIANVENVDEASQALVDMEKSMANGDKNIYFLEVGTYTLVYDEVAQTIHITKAE</sequence>
<dbReference type="Gene3D" id="3.40.190.10">
    <property type="entry name" value="Periplasmic binding protein-like II"/>
    <property type="match status" value="2"/>
</dbReference>
<comment type="similarity">
    <text evidence="1">Belongs to the bacterial solute-binding protein 1 family.</text>
</comment>
<accession>A0A397RNY8</accession>
<protein>
    <submittedName>
        <fullName evidence="6">Arabinogalactan oligomer/maltooligosaccharide transport system substrate-binding protein</fullName>
    </submittedName>
</protein>
<keyword evidence="7" id="KW-1185">Reference proteome</keyword>
<evidence type="ECO:0000256" key="2">
    <source>
        <dbReference type="ARBA" id="ARBA00022448"/>
    </source>
</evidence>
<organism evidence="6 7">
    <name type="scientific">Anaeroplasma bactoclasticum</name>
    <dbReference type="NCBI Taxonomy" id="2088"/>
    <lineage>
        <taxon>Bacteria</taxon>
        <taxon>Bacillati</taxon>
        <taxon>Mycoplasmatota</taxon>
        <taxon>Mollicutes</taxon>
        <taxon>Anaeroplasmatales</taxon>
        <taxon>Anaeroplasmataceae</taxon>
        <taxon>Anaeroplasma</taxon>
    </lineage>
</organism>
<dbReference type="GO" id="GO:0042956">
    <property type="term" value="P:maltodextrin transmembrane transport"/>
    <property type="evidence" value="ECO:0007669"/>
    <property type="project" value="TreeGrafter"/>
</dbReference>
<dbReference type="GO" id="GO:0055052">
    <property type="term" value="C:ATP-binding cassette (ABC) transporter complex, substrate-binding subunit-containing"/>
    <property type="evidence" value="ECO:0007669"/>
    <property type="project" value="TreeGrafter"/>
</dbReference>
<feature type="signal peptide" evidence="5">
    <location>
        <begin position="1"/>
        <end position="19"/>
    </location>
</feature>
<proteinExistence type="inferred from homology"/>
<dbReference type="RefSeq" id="WP_119016282.1">
    <property type="nucleotide sequence ID" value="NZ_QXEV01000010.1"/>
</dbReference>
<gene>
    <name evidence="6" type="ORF">EI71_01142</name>
</gene>
<dbReference type="Proteomes" id="UP000266506">
    <property type="component" value="Unassembled WGS sequence"/>
</dbReference>
<dbReference type="SUPFAM" id="SSF53850">
    <property type="entry name" value="Periplasmic binding protein-like II"/>
    <property type="match status" value="1"/>
</dbReference>
<dbReference type="InParanoid" id="A0A397RNY8"/>
<evidence type="ECO:0000256" key="5">
    <source>
        <dbReference type="SAM" id="SignalP"/>
    </source>
</evidence>